<comment type="caution">
    <text evidence="2">The sequence shown here is derived from an EMBL/GenBank/DDBJ whole genome shotgun (WGS) entry which is preliminary data.</text>
</comment>
<name>A0A9X4QMQ1_9BACL</name>
<sequence>MNERAIDRVMEAMARFMLNPQNPAFAGRDFLDIVGEYGREALLDWEEDKQAREEREAAEQPVEWRQTA</sequence>
<evidence type="ECO:0000313" key="2">
    <source>
        <dbReference type="EMBL" id="MDG0791958.1"/>
    </source>
</evidence>
<feature type="region of interest" description="Disordered" evidence="1">
    <location>
        <begin position="49"/>
        <end position="68"/>
    </location>
</feature>
<reference evidence="2 3" key="1">
    <citation type="submission" date="2022-10" db="EMBL/GenBank/DDBJ databases">
        <title>Comparative genomic analysis of Cohnella hashimotonis sp. nov., isolated from the International Space Station.</title>
        <authorList>
            <person name="Simpson A."/>
            <person name="Venkateswaran K."/>
        </authorList>
    </citation>
    <scope>NUCLEOTIDE SEQUENCE [LARGE SCALE GENOMIC DNA]</scope>
    <source>
        <strain evidence="2 3">DSM 18997</strain>
    </source>
</reference>
<feature type="compositionally biased region" description="Basic and acidic residues" evidence="1">
    <location>
        <begin position="49"/>
        <end position="58"/>
    </location>
</feature>
<dbReference type="Proteomes" id="UP001153387">
    <property type="component" value="Unassembled WGS sequence"/>
</dbReference>
<evidence type="ECO:0000256" key="1">
    <source>
        <dbReference type="SAM" id="MobiDB-lite"/>
    </source>
</evidence>
<dbReference type="RefSeq" id="WP_277565797.1">
    <property type="nucleotide sequence ID" value="NZ_JAPDHZ010000003.1"/>
</dbReference>
<evidence type="ECO:0000313" key="3">
    <source>
        <dbReference type="Proteomes" id="UP001153387"/>
    </source>
</evidence>
<organism evidence="2 3">
    <name type="scientific">Cohnella ginsengisoli</name>
    <dbReference type="NCBI Taxonomy" id="425004"/>
    <lineage>
        <taxon>Bacteria</taxon>
        <taxon>Bacillati</taxon>
        <taxon>Bacillota</taxon>
        <taxon>Bacilli</taxon>
        <taxon>Bacillales</taxon>
        <taxon>Paenibacillaceae</taxon>
        <taxon>Cohnella</taxon>
    </lineage>
</organism>
<keyword evidence="3" id="KW-1185">Reference proteome</keyword>
<dbReference type="AlphaFoldDB" id="A0A9X4QMQ1"/>
<proteinExistence type="predicted"/>
<gene>
    <name evidence="2" type="ORF">OMP38_14660</name>
</gene>
<protein>
    <submittedName>
        <fullName evidence="2">Uncharacterized protein</fullName>
    </submittedName>
</protein>
<dbReference type="EMBL" id="JAPDHZ010000003">
    <property type="protein sequence ID" value="MDG0791958.1"/>
    <property type="molecule type" value="Genomic_DNA"/>
</dbReference>
<accession>A0A9X4QMQ1</accession>